<evidence type="ECO:0000313" key="3">
    <source>
        <dbReference type="EMBL" id="TCW33359.1"/>
    </source>
</evidence>
<dbReference type="EMBL" id="SMDC01000014">
    <property type="protein sequence ID" value="TCW33359.1"/>
    <property type="molecule type" value="Genomic_DNA"/>
</dbReference>
<evidence type="ECO:0000259" key="2">
    <source>
        <dbReference type="Pfam" id="PF13598"/>
    </source>
</evidence>
<dbReference type="InterPro" id="IPR037291">
    <property type="entry name" value="DUF4139"/>
</dbReference>
<feature type="chain" id="PRO_5020440039" description="DUF4139 domain-containing protein" evidence="1">
    <location>
        <begin position="26"/>
        <end position="472"/>
    </location>
</feature>
<sequence>MPNRQHPFARIPLALALGGALQAGAADELRLDDSAREGLGVTIYNEDLALVRDRRRVELAAGENRIAWRNVSAEIRPETALLSAPEGGGTLRLLEQNFDYDLLTPESLLQKYVGREIEVVRTDAEGERTRERARVLAANGGVVLRYDDRIETEVVGHLIYPDVPTDLRDQPTLVLHLETEAAGERALELSYLSGGLSWRADYVAELDPEHNGRMTLNAWVTLDNRSGVAYRDARLQLVAGELNQVRERVSAIKSIRFGVNMAEDAMPAREQLDAYHLYTLPRRTDLLNNQTKQVALFAAEAIPVERLLVVNGRQLGARNGDGWSRLPVRTTLSFVNDAAGPDMPLPRGVIRVYAQDSDGQAQFVGEDAIDHTPTDQRVTLTLGESFDVTARRRQTDLERIGDDTVELGFELELANARDTATTVEVRERISGDWRMLDESADHTKAAADLAVWRLEVPAEGHTTLTWRVRIER</sequence>
<comment type="caution">
    <text evidence="3">The sequence shown here is derived from an EMBL/GenBank/DDBJ whole genome shotgun (WGS) entry which is preliminary data.</text>
</comment>
<evidence type="ECO:0000313" key="4">
    <source>
        <dbReference type="Proteomes" id="UP000295247"/>
    </source>
</evidence>
<keyword evidence="1" id="KW-0732">Signal</keyword>
<feature type="signal peptide" evidence="1">
    <location>
        <begin position="1"/>
        <end position="25"/>
    </location>
</feature>
<dbReference type="Proteomes" id="UP000295247">
    <property type="component" value="Unassembled WGS sequence"/>
</dbReference>
<proteinExistence type="predicted"/>
<dbReference type="AlphaFoldDB" id="A0A4R4A569"/>
<name>A0A4R4A569_MARGR</name>
<dbReference type="RefSeq" id="WP_132230551.1">
    <property type="nucleotide sequence ID" value="NZ_NRRH01000041.1"/>
</dbReference>
<organism evidence="3 4">
    <name type="scientific">Marichromatium gracile</name>
    <name type="common">Chromatium gracile</name>
    <dbReference type="NCBI Taxonomy" id="1048"/>
    <lineage>
        <taxon>Bacteria</taxon>
        <taxon>Pseudomonadati</taxon>
        <taxon>Pseudomonadota</taxon>
        <taxon>Gammaproteobacteria</taxon>
        <taxon>Chromatiales</taxon>
        <taxon>Chromatiaceae</taxon>
        <taxon>Marichromatium</taxon>
    </lineage>
</organism>
<accession>A0A4R4A569</accession>
<protein>
    <recommendedName>
        <fullName evidence="2">DUF4139 domain-containing protein</fullName>
    </recommendedName>
</protein>
<dbReference type="PANTHER" id="PTHR38075:SF1">
    <property type="entry name" value="DUF4139 DOMAIN-CONTAINING PROTEIN"/>
    <property type="match status" value="1"/>
</dbReference>
<reference evidence="3 4" key="1">
    <citation type="submission" date="2019-03" db="EMBL/GenBank/DDBJ databases">
        <title>Genomic Encyclopedia of Type Strains, Phase IV (KMG-IV): sequencing the most valuable type-strain genomes for metagenomic binning, comparative biology and taxonomic classification.</title>
        <authorList>
            <person name="Goeker M."/>
        </authorList>
    </citation>
    <scope>NUCLEOTIDE SEQUENCE [LARGE SCALE GENOMIC DNA]</scope>
    <source>
        <strain evidence="3 4">DSM 203</strain>
    </source>
</reference>
<feature type="domain" description="DUF4139" evidence="2">
    <location>
        <begin position="187"/>
        <end position="471"/>
    </location>
</feature>
<evidence type="ECO:0000256" key="1">
    <source>
        <dbReference type="SAM" id="SignalP"/>
    </source>
</evidence>
<gene>
    <name evidence="3" type="ORF">EDC29_1146</name>
</gene>
<dbReference type="Pfam" id="PF13598">
    <property type="entry name" value="DUF4139"/>
    <property type="match status" value="1"/>
</dbReference>
<dbReference type="PANTHER" id="PTHR38075">
    <property type="entry name" value="DUF4139 DOMAIN-CONTAINING PROTEIN"/>
    <property type="match status" value="1"/>
</dbReference>